<dbReference type="AlphaFoldDB" id="A0A0G4HA49"/>
<accession>A0A0G4HA49</accession>
<dbReference type="EMBL" id="CDMZ01002114">
    <property type="protein sequence ID" value="CEM40830.1"/>
    <property type="molecule type" value="Genomic_DNA"/>
</dbReference>
<organism evidence="2">
    <name type="scientific">Chromera velia CCMP2878</name>
    <dbReference type="NCBI Taxonomy" id="1169474"/>
    <lineage>
        <taxon>Eukaryota</taxon>
        <taxon>Sar</taxon>
        <taxon>Alveolata</taxon>
        <taxon>Colpodellida</taxon>
        <taxon>Chromeraceae</taxon>
        <taxon>Chromera</taxon>
    </lineage>
</organism>
<evidence type="ECO:0000256" key="1">
    <source>
        <dbReference type="SAM" id="MobiDB-lite"/>
    </source>
</evidence>
<sequence length="337" mass="37089">MECTLRVGSNFCKEPMVDSGTSRHFFGRDVSSCVVEVREEEREFLEVEGGISRSSKDVTEELPGVETVDGSEETRRLDGSFSQSVPLSLLSVNGLRLQKVCQPFWVELPRKGGGMFHTRVHEREGVLVLNKDSLKEGEQRKRPPHRLGSQRSRRLQFPSSAAPADDVDCFSDFSFDDDGEVDANAMGGADPVAVLSSSRVQATFFDGVSTAAIRSRLSAGQLEARAQQQGVESKREEAKQSGWDTAPAAEAEETEREEEIVLPYILDDDSLFGVNLLKSDSGTAAAGLLACESGPTSSREEKGVQLTQEVEGVQEAQDDEKKREKEKKEKEKKVTRL</sequence>
<proteinExistence type="predicted"/>
<feature type="compositionally biased region" description="Basic and acidic residues" evidence="1">
    <location>
        <begin position="319"/>
        <end position="337"/>
    </location>
</feature>
<dbReference type="VEuPathDB" id="CryptoDB:Cvel_25588"/>
<feature type="compositionally biased region" description="Basic and acidic residues" evidence="1">
    <location>
        <begin position="132"/>
        <end position="141"/>
    </location>
</feature>
<feature type="region of interest" description="Disordered" evidence="1">
    <location>
        <begin position="131"/>
        <end position="163"/>
    </location>
</feature>
<name>A0A0G4HA49_9ALVE</name>
<evidence type="ECO:0000313" key="2">
    <source>
        <dbReference type="EMBL" id="CEM40830.1"/>
    </source>
</evidence>
<gene>
    <name evidence="2" type="ORF">Cvel_25588</name>
</gene>
<reference evidence="2" key="1">
    <citation type="submission" date="2014-11" db="EMBL/GenBank/DDBJ databases">
        <authorList>
            <person name="Otto D Thomas"/>
            <person name="Naeem Raeece"/>
        </authorList>
    </citation>
    <scope>NUCLEOTIDE SEQUENCE</scope>
</reference>
<protein>
    <submittedName>
        <fullName evidence="2">Uncharacterized protein</fullName>
    </submittedName>
</protein>
<dbReference type="PhylomeDB" id="A0A0G4HA49"/>
<feature type="region of interest" description="Disordered" evidence="1">
    <location>
        <begin position="293"/>
        <end position="337"/>
    </location>
</feature>
<feature type="region of interest" description="Disordered" evidence="1">
    <location>
        <begin position="224"/>
        <end position="257"/>
    </location>
</feature>